<feature type="transmembrane region" description="Helical" evidence="7">
    <location>
        <begin position="105"/>
        <end position="121"/>
    </location>
</feature>
<dbReference type="PANTHER" id="PTHR30576:SF0">
    <property type="entry name" value="UNDECAPRENYL-PHOSPHATE N-ACETYLGALACTOSAMINYL 1-PHOSPHATE TRANSFERASE-RELATED"/>
    <property type="match status" value="1"/>
</dbReference>
<organism evidence="9 10">
    <name type="scientific">Actomonas aquatica</name>
    <dbReference type="NCBI Taxonomy" id="2866162"/>
    <lineage>
        <taxon>Bacteria</taxon>
        <taxon>Pseudomonadati</taxon>
        <taxon>Verrucomicrobiota</taxon>
        <taxon>Opitutia</taxon>
        <taxon>Opitutales</taxon>
        <taxon>Opitutaceae</taxon>
        <taxon>Actomonas</taxon>
    </lineage>
</organism>
<dbReference type="RefSeq" id="WP_221032910.1">
    <property type="nucleotide sequence ID" value="NZ_CP139781.1"/>
</dbReference>
<dbReference type="PANTHER" id="PTHR30576">
    <property type="entry name" value="COLANIC BIOSYNTHESIS UDP-GLUCOSE LIPID CARRIER TRANSFERASE"/>
    <property type="match status" value="1"/>
</dbReference>
<feature type="domain" description="Bacterial sugar transferase" evidence="8">
    <location>
        <begin position="274"/>
        <end position="465"/>
    </location>
</feature>
<dbReference type="GO" id="GO:0016740">
    <property type="term" value="F:transferase activity"/>
    <property type="evidence" value="ECO:0007669"/>
    <property type="project" value="UniProtKB-KW"/>
</dbReference>
<protein>
    <submittedName>
        <fullName evidence="9">Sugar transferase</fullName>
        <ecNumber evidence="9">2.7.8.-</ecNumber>
    </submittedName>
</protein>
<dbReference type="EMBL" id="CP139781">
    <property type="protein sequence ID" value="WRQ88474.1"/>
    <property type="molecule type" value="Genomic_DNA"/>
</dbReference>
<feature type="transmembrane region" description="Helical" evidence="7">
    <location>
        <begin position="76"/>
        <end position="93"/>
    </location>
</feature>
<feature type="transmembrane region" description="Helical" evidence="7">
    <location>
        <begin position="279"/>
        <end position="300"/>
    </location>
</feature>
<feature type="transmembrane region" description="Helical" evidence="7">
    <location>
        <begin position="7"/>
        <end position="26"/>
    </location>
</feature>
<evidence type="ECO:0000313" key="9">
    <source>
        <dbReference type="EMBL" id="WRQ88474.1"/>
    </source>
</evidence>
<keyword evidence="3 9" id="KW-0808">Transferase</keyword>
<keyword evidence="6 7" id="KW-0472">Membrane</keyword>
<evidence type="ECO:0000256" key="6">
    <source>
        <dbReference type="ARBA" id="ARBA00023136"/>
    </source>
</evidence>
<sequence>MTIRRGHLFLLLGLDTLVVFVTFNLLGQLRGILGAGNWLLSPLLTPWVFTVVGLFLIDGYRSRTEMMSADYTSQHFVAIAFALLATLIVSFVLITEGSRLEDSRLVITMGFACVAFLTLSYRRSIHRWMSHERSDRAVLFLGDQASCETFRAACAENEFRQRVIYAYTGDAPPPPMSAKNSEADRLRMYRAVLDEIKSGDISVEAVVLKETASSIPEGLASELTELYFTGVPTFTLELFYETYWRKIPLYRINYVWLFQKGFEIARNPVFERMKRMADVISSALGLVLASPILLAAALAIKFTDGGSVFFEQTRIGRNRVPFQILKLRTMRSLPPADVEAASVPGKDSRYTQENDPRITRVGNFLRKTRIDEVPQLWNVLRGEMSLIGPRAEWDALVADYEEKIPCYHFRHLVRPGITGWAQINYPYGAGIDDTLRKLEYDLYYIRHFSFVMDAAIVLRTIHLMVFGKGR</sequence>
<dbReference type="InterPro" id="IPR003362">
    <property type="entry name" value="Bact_transf"/>
</dbReference>
<gene>
    <name evidence="9" type="ORF">K1X11_003605</name>
</gene>
<dbReference type="Proteomes" id="UP000738431">
    <property type="component" value="Chromosome"/>
</dbReference>
<dbReference type="InterPro" id="IPR017475">
    <property type="entry name" value="EPS_sugar_tfrase"/>
</dbReference>
<evidence type="ECO:0000259" key="8">
    <source>
        <dbReference type="Pfam" id="PF02397"/>
    </source>
</evidence>
<proteinExistence type="inferred from homology"/>
<evidence type="ECO:0000256" key="3">
    <source>
        <dbReference type="ARBA" id="ARBA00022679"/>
    </source>
</evidence>
<accession>A0ABZ1CA54</accession>
<comment type="similarity">
    <text evidence="2">Belongs to the bacterial sugar transferase family.</text>
</comment>
<feature type="transmembrane region" description="Helical" evidence="7">
    <location>
        <begin position="38"/>
        <end position="56"/>
    </location>
</feature>
<evidence type="ECO:0000313" key="10">
    <source>
        <dbReference type="Proteomes" id="UP000738431"/>
    </source>
</evidence>
<keyword evidence="10" id="KW-1185">Reference proteome</keyword>
<comment type="subcellular location">
    <subcellularLocation>
        <location evidence="1">Membrane</location>
        <topology evidence="1">Multi-pass membrane protein</topology>
    </subcellularLocation>
</comment>
<evidence type="ECO:0000256" key="4">
    <source>
        <dbReference type="ARBA" id="ARBA00022692"/>
    </source>
</evidence>
<evidence type="ECO:0000256" key="2">
    <source>
        <dbReference type="ARBA" id="ARBA00006464"/>
    </source>
</evidence>
<reference evidence="9 10" key="1">
    <citation type="submission" date="2023-12" db="EMBL/GenBank/DDBJ databases">
        <title>Description of an unclassified Opitutus bacterium of Verrucomicrobiota.</title>
        <authorList>
            <person name="Zhang D.-F."/>
        </authorList>
    </citation>
    <scope>NUCLEOTIDE SEQUENCE [LARGE SCALE GENOMIC DNA]</scope>
    <source>
        <strain evidence="9 10">WL0086</strain>
    </source>
</reference>
<name>A0ABZ1CA54_9BACT</name>
<dbReference type="NCBIfam" id="TIGR03025">
    <property type="entry name" value="EPS_sugtrans"/>
    <property type="match status" value="1"/>
</dbReference>
<evidence type="ECO:0000256" key="5">
    <source>
        <dbReference type="ARBA" id="ARBA00022989"/>
    </source>
</evidence>
<evidence type="ECO:0000256" key="1">
    <source>
        <dbReference type="ARBA" id="ARBA00004141"/>
    </source>
</evidence>
<keyword evidence="5 7" id="KW-1133">Transmembrane helix</keyword>
<dbReference type="EC" id="2.7.8.-" evidence="9"/>
<dbReference type="Pfam" id="PF02397">
    <property type="entry name" value="Bac_transf"/>
    <property type="match status" value="1"/>
</dbReference>
<keyword evidence="4 7" id="KW-0812">Transmembrane</keyword>
<evidence type="ECO:0000256" key="7">
    <source>
        <dbReference type="SAM" id="Phobius"/>
    </source>
</evidence>